<dbReference type="Proteomes" id="UP000054270">
    <property type="component" value="Unassembled WGS sequence"/>
</dbReference>
<evidence type="ECO:0000313" key="2">
    <source>
        <dbReference type="Proteomes" id="UP000054270"/>
    </source>
</evidence>
<proteinExistence type="predicted"/>
<sequence>MPGLSHRAHPYAEARIARAAYGKGNGSRSSTQDINCEHNVQEEVNNSTRASRATSSTWAALGPSSLPSASLSLDPRMCSCLEQTEGWTQDIQTGVYADYRRADSDTNQEGSFFFNLPDGVREYENWTLRDSAKASPAEAKWLCEDTFAPESASRDPAPLLTTDAKNHNPLVAYNTSEEPPTLYTLHDHATPSPRIISDGMLQVVLRGRDISSAGSFVCCWGGSSGCQFTIHLRTSNGMFIKHLEEEHAFTGQINKASGGVDRRSRTGAEFIDMSCGEFALVVQTWNSIVDIGAEGVKGKKAPPYVRAFLSCKTFALIFENVSGIANSSRPTRMMTEEVLFTHNKNVRNDKKQEFAYVLNILGQIWPRH</sequence>
<organism evidence="1 2">
    <name type="scientific">Hypholoma sublateritium (strain FD-334 SS-4)</name>
    <dbReference type="NCBI Taxonomy" id="945553"/>
    <lineage>
        <taxon>Eukaryota</taxon>
        <taxon>Fungi</taxon>
        <taxon>Dikarya</taxon>
        <taxon>Basidiomycota</taxon>
        <taxon>Agaricomycotina</taxon>
        <taxon>Agaricomycetes</taxon>
        <taxon>Agaricomycetidae</taxon>
        <taxon>Agaricales</taxon>
        <taxon>Agaricineae</taxon>
        <taxon>Strophariaceae</taxon>
        <taxon>Hypholoma</taxon>
    </lineage>
</organism>
<dbReference type="EMBL" id="KN817551">
    <property type="protein sequence ID" value="KJA22311.1"/>
    <property type="molecule type" value="Genomic_DNA"/>
</dbReference>
<protein>
    <submittedName>
        <fullName evidence="1">Uncharacterized protein</fullName>
    </submittedName>
</protein>
<gene>
    <name evidence="1" type="ORF">HYPSUDRAFT_1084887</name>
</gene>
<dbReference type="AlphaFoldDB" id="A0A0D2P0R8"/>
<accession>A0A0D2P0R8</accession>
<keyword evidence="2" id="KW-1185">Reference proteome</keyword>
<name>A0A0D2P0R8_HYPSF</name>
<evidence type="ECO:0000313" key="1">
    <source>
        <dbReference type="EMBL" id="KJA22311.1"/>
    </source>
</evidence>
<reference evidence="2" key="1">
    <citation type="submission" date="2014-04" db="EMBL/GenBank/DDBJ databases">
        <title>Evolutionary Origins and Diversification of the Mycorrhizal Mutualists.</title>
        <authorList>
            <consortium name="DOE Joint Genome Institute"/>
            <consortium name="Mycorrhizal Genomics Consortium"/>
            <person name="Kohler A."/>
            <person name="Kuo A."/>
            <person name="Nagy L.G."/>
            <person name="Floudas D."/>
            <person name="Copeland A."/>
            <person name="Barry K.W."/>
            <person name="Cichocki N."/>
            <person name="Veneault-Fourrey C."/>
            <person name="LaButti K."/>
            <person name="Lindquist E.A."/>
            <person name="Lipzen A."/>
            <person name="Lundell T."/>
            <person name="Morin E."/>
            <person name="Murat C."/>
            <person name="Riley R."/>
            <person name="Ohm R."/>
            <person name="Sun H."/>
            <person name="Tunlid A."/>
            <person name="Henrissat B."/>
            <person name="Grigoriev I.V."/>
            <person name="Hibbett D.S."/>
            <person name="Martin F."/>
        </authorList>
    </citation>
    <scope>NUCLEOTIDE SEQUENCE [LARGE SCALE GENOMIC DNA]</scope>
    <source>
        <strain evidence="2">FD-334 SS-4</strain>
    </source>
</reference>